<dbReference type="EMBL" id="VXIV02003275">
    <property type="protein sequence ID" value="KAF6018786.1"/>
    <property type="molecule type" value="Genomic_DNA"/>
</dbReference>
<evidence type="ECO:0000256" key="2">
    <source>
        <dbReference type="ARBA" id="ARBA00022481"/>
    </source>
</evidence>
<dbReference type="PROSITE" id="PS50023">
    <property type="entry name" value="LIM_DOMAIN_2"/>
    <property type="match status" value="2"/>
</dbReference>
<reference evidence="13" key="1">
    <citation type="submission" date="2020-06" db="EMBL/GenBank/DDBJ databases">
        <title>Draft genome of Bugula neritina, a colonial animal packing powerful symbionts and potential medicines.</title>
        <authorList>
            <person name="Rayko M."/>
        </authorList>
    </citation>
    <scope>NUCLEOTIDE SEQUENCE [LARGE SCALE GENOMIC DNA]</scope>
    <source>
        <strain evidence="13">Kwan_BN1</strain>
    </source>
</reference>
<keyword evidence="5 11" id="KW-0862">Zinc</keyword>
<comment type="caution">
    <text evidence="13">The sequence shown here is derived from an EMBL/GenBank/DDBJ whole genome shotgun (WGS) entry which is preliminary data.</text>
</comment>
<dbReference type="GO" id="GO:0005634">
    <property type="term" value="C:nucleus"/>
    <property type="evidence" value="ECO:0007669"/>
    <property type="project" value="UniProtKB-SubCell"/>
</dbReference>
<dbReference type="PANTHER" id="PTHR24215">
    <property type="entry name" value="RHO-GTPASE-ACTIVATING PROTEIN LRG1"/>
    <property type="match status" value="1"/>
</dbReference>
<dbReference type="FunFam" id="2.10.110.10:FF:000001">
    <property type="entry name" value="Cysteine and glycine-rich protein 1"/>
    <property type="match status" value="1"/>
</dbReference>
<accession>A0A7J7IZ06</accession>
<keyword evidence="2" id="KW-0488">Methylation</keyword>
<evidence type="ECO:0000256" key="1">
    <source>
        <dbReference type="ARBA" id="ARBA00004123"/>
    </source>
</evidence>
<comment type="subcellular location">
    <subcellularLocation>
        <location evidence="1">Nucleus</location>
    </subcellularLocation>
</comment>
<keyword evidence="14" id="KW-1185">Reference proteome</keyword>
<dbReference type="Pfam" id="PF00412">
    <property type="entry name" value="LIM"/>
    <property type="match status" value="2"/>
</dbReference>
<dbReference type="CDD" id="cd09401">
    <property type="entry name" value="LIM_TLP_like"/>
    <property type="match status" value="1"/>
</dbReference>
<proteinExistence type="predicted"/>
<gene>
    <name evidence="13" type="ORF">EB796_022889</name>
</gene>
<dbReference type="GO" id="GO:0046872">
    <property type="term" value="F:metal ion binding"/>
    <property type="evidence" value="ECO:0007669"/>
    <property type="project" value="UniProtKB-KW"/>
</dbReference>
<dbReference type="InterPro" id="IPR001781">
    <property type="entry name" value="Znf_LIM"/>
</dbReference>
<dbReference type="FunFam" id="2.10.110.10:FF:000054">
    <property type="entry name" value="Cysteine-rich protein 1"/>
    <property type="match status" value="1"/>
</dbReference>
<dbReference type="PROSITE" id="PS00478">
    <property type="entry name" value="LIM_DOMAIN_1"/>
    <property type="match status" value="2"/>
</dbReference>
<evidence type="ECO:0000256" key="10">
    <source>
        <dbReference type="ARBA" id="ARBA00072537"/>
    </source>
</evidence>
<keyword evidence="4" id="KW-0677">Repeat</keyword>
<keyword evidence="7 11" id="KW-0440">LIM domain</keyword>
<feature type="domain" description="LIM zinc-binding" evidence="12">
    <location>
        <begin position="73"/>
        <end position="133"/>
    </location>
</feature>
<evidence type="ECO:0000256" key="7">
    <source>
        <dbReference type="ARBA" id="ARBA00023038"/>
    </source>
</evidence>
<dbReference type="SMART" id="SM00132">
    <property type="entry name" value="LIM"/>
    <property type="match status" value="2"/>
</dbReference>
<comment type="function">
    <text evidence="9">Seems to have a role in zinc absorption and may function as an intracellular zinc transport protein.</text>
</comment>
<evidence type="ECO:0000256" key="8">
    <source>
        <dbReference type="ARBA" id="ARBA00023242"/>
    </source>
</evidence>
<evidence type="ECO:0000313" key="13">
    <source>
        <dbReference type="EMBL" id="KAF6018786.1"/>
    </source>
</evidence>
<evidence type="ECO:0000256" key="9">
    <source>
        <dbReference type="ARBA" id="ARBA00055254"/>
    </source>
</evidence>
<keyword evidence="6" id="KW-0007">Acetylation</keyword>
<keyword evidence="3 11" id="KW-0479">Metal-binding</keyword>
<sequence length="282" mass="30534">MLDSGSLQENCGSPYCKVCYGKCFGPKGYGFAGGASGLSSNSYEADGTSRSDSYAAAQGASVRGEESSSSVGPKCFKCNKTVYFAEEVIACRRKWHKLCLKCEECNKLLGIGSFQEHGDKPYCKSCYGKLFGPKGYGFAGGSAGLSANRDDDNDDEVVRRDSYAESQVPRPSSNYSGAPLCPRCQQPVYFAEEVFAIGVKWHKACLKCNACGKKMDTSTVNEHDGEIYCRTCYGKHFGAKGYGFAGGAAGLSGDYEGGVVESATEYPEYKDYYEEQPYTTEY</sequence>
<dbReference type="Proteomes" id="UP000593567">
    <property type="component" value="Unassembled WGS sequence"/>
</dbReference>
<protein>
    <recommendedName>
        <fullName evidence="10">Cysteine-rich protein 1</fullName>
    </recommendedName>
</protein>
<dbReference type="OrthoDB" id="8062037at2759"/>
<evidence type="ECO:0000256" key="6">
    <source>
        <dbReference type="ARBA" id="ARBA00022990"/>
    </source>
</evidence>
<evidence type="ECO:0000256" key="5">
    <source>
        <dbReference type="ARBA" id="ARBA00022833"/>
    </source>
</evidence>
<dbReference type="PANTHER" id="PTHR24215:SF35">
    <property type="entry name" value="MUSCLE LIM PROTEIN MLP84B"/>
    <property type="match status" value="1"/>
</dbReference>
<evidence type="ECO:0000313" key="14">
    <source>
        <dbReference type="Proteomes" id="UP000593567"/>
    </source>
</evidence>
<name>A0A7J7IZ06_BUGNE</name>
<keyword evidence="8" id="KW-0539">Nucleus</keyword>
<evidence type="ECO:0000256" key="11">
    <source>
        <dbReference type="PROSITE-ProRule" id="PRU00125"/>
    </source>
</evidence>
<dbReference type="CDD" id="cd09326">
    <property type="entry name" value="LIM_CRP_like"/>
    <property type="match status" value="1"/>
</dbReference>
<evidence type="ECO:0000256" key="3">
    <source>
        <dbReference type="ARBA" id="ARBA00022723"/>
    </source>
</evidence>
<dbReference type="Gene3D" id="2.10.110.10">
    <property type="entry name" value="Cysteine Rich Protein"/>
    <property type="match status" value="2"/>
</dbReference>
<dbReference type="AlphaFoldDB" id="A0A7J7IZ06"/>
<evidence type="ECO:0000256" key="4">
    <source>
        <dbReference type="ARBA" id="ARBA00022737"/>
    </source>
</evidence>
<evidence type="ECO:0000259" key="12">
    <source>
        <dbReference type="PROSITE" id="PS50023"/>
    </source>
</evidence>
<feature type="domain" description="LIM zinc-binding" evidence="12">
    <location>
        <begin position="179"/>
        <end position="239"/>
    </location>
</feature>
<dbReference type="SUPFAM" id="SSF57716">
    <property type="entry name" value="Glucocorticoid receptor-like (DNA-binding domain)"/>
    <property type="match status" value="5"/>
</dbReference>
<organism evidence="13 14">
    <name type="scientific">Bugula neritina</name>
    <name type="common">Brown bryozoan</name>
    <name type="synonym">Sertularia neritina</name>
    <dbReference type="NCBI Taxonomy" id="10212"/>
    <lineage>
        <taxon>Eukaryota</taxon>
        <taxon>Metazoa</taxon>
        <taxon>Spiralia</taxon>
        <taxon>Lophotrochozoa</taxon>
        <taxon>Bryozoa</taxon>
        <taxon>Gymnolaemata</taxon>
        <taxon>Cheilostomatida</taxon>
        <taxon>Flustrina</taxon>
        <taxon>Buguloidea</taxon>
        <taxon>Bugulidae</taxon>
        <taxon>Bugula</taxon>
    </lineage>
</organism>
<dbReference type="GO" id="GO:0005737">
    <property type="term" value="C:cytoplasm"/>
    <property type="evidence" value="ECO:0007669"/>
    <property type="project" value="TreeGrafter"/>
</dbReference>
<dbReference type="GO" id="GO:0030036">
    <property type="term" value="P:actin cytoskeleton organization"/>
    <property type="evidence" value="ECO:0007669"/>
    <property type="project" value="TreeGrafter"/>
</dbReference>